<dbReference type="InterPro" id="IPR017813">
    <property type="entry name" value="Mycothiol_AcTrfase"/>
</dbReference>
<dbReference type="SUPFAM" id="SSF55729">
    <property type="entry name" value="Acyl-CoA N-acyltransferases (Nat)"/>
    <property type="match status" value="1"/>
</dbReference>
<comment type="function">
    <text evidence="4">Catalyzes the transfer of acetyl from acetyl-CoA to desacetylmycothiol (Cys-GlcN-Ins) to form mycothiol.</text>
</comment>
<reference evidence="7" key="1">
    <citation type="journal article" date="2019" name="Int. J. Syst. Evol. Microbiol.">
        <title>The Global Catalogue of Microorganisms (GCM) 10K type strain sequencing project: providing services to taxonomists for standard genome sequencing and annotation.</title>
        <authorList>
            <consortium name="The Broad Institute Genomics Platform"/>
            <consortium name="The Broad Institute Genome Sequencing Center for Infectious Disease"/>
            <person name="Wu L."/>
            <person name="Ma J."/>
        </authorList>
    </citation>
    <scope>NUCLEOTIDE SEQUENCE [LARGE SCALE GENOMIC DNA]</scope>
    <source>
        <strain evidence="7">CGMCC 4.7241</strain>
    </source>
</reference>
<proteinExistence type="inferred from homology"/>
<dbReference type="PROSITE" id="PS51186">
    <property type="entry name" value="GNAT"/>
    <property type="match status" value="2"/>
</dbReference>
<feature type="binding site" evidence="4">
    <location>
        <begin position="239"/>
        <end position="241"/>
    </location>
    <ligand>
        <name>acetyl-CoA</name>
        <dbReference type="ChEBI" id="CHEBI:57288"/>
        <label>2</label>
    </ligand>
</feature>
<evidence type="ECO:0000313" key="7">
    <source>
        <dbReference type="Proteomes" id="UP001595699"/>
    </source>
</evidence>
<feature type="binding site" evidence="4">
    <location>
        <position position="179"/>
    </location>
    <ligand>
        <name>1D-myo-inositol 2-(L-cysteinylamino)-2-deoxy-alpha-D-glucopyranoside</name>
        <dbReference type="ChEBI" id="CHEBI:58887"/>
    </ligand>
</feature>
<evidence type="ECO:0000256" key="4">
    <source>
        <dbReference type="HAMAP-Rule" id="MF_01698"/>
    </source>
</evidence>
<name>A0ABV7YH16_9ACTN</name>
<keyword evidence="2 4" id="KW-0677">Repeat</keyword>
<dbReference type="Pfam" id="PF00583">
    <property type="entry name" value="Acetyltransf_1"/>
    <property type="match status" value="2"/>
</dbReference>
<feature type="binding site" evidence="4">
    <location>
        <position position="273"/>
    </location>
    <ligand>
        <name>1D-myo-inositol 2-(L-cysteinylamino)-2-deoxy-alpha-D-glucopyranoside</name>
        <dbReference type="ChEBI" id="CHEBI:58887"/>
    </ligand>
</feature>
<comment type="subunit">
    <text evidence="4">Monomer.</text>
</comment>
<dbReference type="Proteomes" id="UP001595699">
    <property type="component" value="Unassembled WGS sequence"/>
</dbReference>
<dbReference type="EMBL" id="JBHRZH010000023">
    <property type="protein sequence ID" value="MFC3764089.1"/>
    <property type="molecule type" value="Genomic_DNA"/>
</dbReference>
<organism evidence="6 7">
    <name type="scientific">Tenggerimyces flavus</name>
    <dbReference type="NCBI Taxonomy" id="1708749"/>
    <lineage>
        <taxon>Bacteria</taxon>
        <taxon>Bacillati</taxon>
        <taxon>Actinomycetota</taxon>
        <taxon>Actinomycetes</taxon>
        <taxon>Propionibacteriales</taxon>
        <taxon>Nocardioidaceae</taxon>
        <taxon>Tenggerimyces</taxon>
    </lineage>
</organism>
<dbReference type="NCBIfam" id="TIGR03448">
    <property type="entry name" value="mycothiol_MshD"/>
    <property type="match status" value="1"/>
</dbReference>
<dbReference type="Gene3D" id="3.40.630.30">
    <property type="match status" value="1"/>
</dbReference>
<dbReference type="InterPro" id="IPR016181">
    <property type="entry name" value="Acyl_CoA_acyltransferase"/>
</dbReference>
<dbReference type="InterPro" id="IPR050832">
    <property type="entry name" value="Bact_Acetyltransf"/>
</dbReference>
<gene>
    <name evidence="4 6" type="primary">mshD</name>
    <name evidence="6" type="ORF">ACFOUW_24865</name>
</gene>
<comment type="similarity">
    <text evidence="4">Belongs to the acetyltransferase family. MshD subfamily.</text>
</comment>
<evidence type="ECO:0000259" key="5">
    <source>
        <dbReference type="PROSITE" id="PS51186"/>
    </source>
</evidence>
<dbReference type="PIRSF" id="PIRSF021524">
    <property type="entry name" value="MSH_acetyltransferase"/>
    <property type="match status" value="1"/>
</dbReference>
<feature type="binding site" evidence="4">
    <location>
        <position position="37"/>
    </location>
    <ligand>
        <name>1D-myo-inositol 2-(L-cysteinylamino)-2-deoxy-alpha-D-glucopyranoside</name>
        <dbReference type="ChEBI" id="CHEBI:58887"/>
    </ligand>
</feature>
<sequence>MTVSVRQVEHLSPDEYADVVALIDAAASADGVRPLDEQATIDLRGDAPDTTHLLGSVDDTVVGYARLHRSDGTAGGDVVVHPTHRRHGIGRALVDELLAAAAGQALAVWAHGPHPDAAKIAADTGFEAARELWRMRRDLALPFPDFPVPEGITIRTFRPGEDDEAFLAVNAKAFAEHPEQGRWRQPELDARLAEPWFDPAGFFVADRDGQFVGYHWTKVHEPPVRGEAPDARAGEVYVLGLDPAAQAGGLGKALLVAGLRSLRDRGLPVVMLYAESDNDKAIKLYEKLGFDHVDTDVRYRHPGTASLS</sequence>
<protein>
    <recommendedName>
        <fullName evidence="4">Mycothiol acetyltransferase</fullName>
        <shortName evidence="4">MSH acetyltransferase</shortName>
        <ecNumber evidence="4">2.3.1.189</ecNumber>
    </recommendedName>
    <alternativeName>
        <fullName evidence="4">Mycothiol synthase</fullName>
    </alternativeName>
</protein>
<evidence type="ECO:0000256" key="1">
    <source>
        <dbReference type="ARBA" id="ARBA00022679"/>
    </source>
</evidence>
<dbReference type="HAMAP" id="MF_01698">
    <property type="entry name" value="MshD"/>
    <property type="match status" value="1"/>
</dbReference>
<keyword evidence="7" id="KW-1185">Reference proteome</keyword>
<feature type="binding site" evidence="4">
    <location>
        <position position="235"/>
    </location>
    <ligand>
        <name>1D-myo-inositol 2-(L-cysteinylamino)-2-deoxy-alpha-D-glucopyranoside</name>
        <dbReference type="ChEBI" id="CHEBI:58887"/>
    </ligand>
</feature>
<dbReference type="PANTHER" id="PTHR43877">
    <property type="entry name" value="AMINOALKYLPHOSPHONATE N-ACETYLTRANSFERASE-RELATED-RELATED"/>
    <property type="match status" value="1"/>
</dbReference>
<dbReference type="RefSeq" id="WP_205114653.1">
    <property type="nucleotide sequence ID" value="NZ_JAFBCM010000001.1"/>
</dbReference>
<keyword evidence="3 4" id="KW-0012">Acyltransferase</keyword>
<feature type="binding site" evidence="4">
    <location>
        <begin position="78"/>
        <end position="80"/>
    </location>
    <ligand>
        <name>acetyl-CoA</name>
        <dbReference type="ChEBI" id="CHEBI:57288"/>
        <label>1</label>
    </ligand>
</feature>
<keyword evidence="1 4" id="KW-0808">Transferase</keyword>
<comment type="catalytic activity">
    <reaction evidence="4">
        <text>1D-myo-inositol 2-(L-cysteinylamino)-2-deoxy-alpha-D-glucopyranoside + acetyl-CoA = mycothiol + CoA + H(+)</text>
        <dbReference type="Rhea" id="RHEA:26172"/>
        <dbReference type="ChEBI" id="CHEBI:15378"/>
        <dbReference type="ChEBI" id="CHEBI:16768"/>
        <dbReference type="ChEBI" id="CHEBI:57287"/>
        <dbReference type="ChEBI" id="CHEBI:57288"/>
        <dbReference type="ChEBI" id="CHEBI:58887"/>
        <dbReference type="EC" id="2.3.1.189"/>
    </reaction>
</comment>
<feature type="domain" description="N-acetyltransferase" evidence="5">
    <location>
        <begin position="152"/>
        <end position="308"/>
    </location>
</feature>
<comment type="caution">
    <text evidence="6">The sequence shown here is derived from an EMBL/GenBank/DDBJ whole genome shotgun (WGS) entry which is preliminary data.</text>
</comment>
<dbReference type="CDD" id="cd04301">
    <property type="entry name" value="NAT_SF"/>
    <property type="match status" value="2"/>
</dbReference>
<evidence type="ECO:0000256" key="2">
    <source>
        <dbReference type="ARBA" id="ARBA00022737"/>
    </source>
</evidence>
<evidence type="ECO:0000313" key="6">
    <source>
        <dbReference type="EMBL" id="MFC3764089.1"/>
    </source>
</evidence>
<feature type="binding site" evidence="4">
    <location>
        <begin position="278"/>
        <end position="283"/>
    </location>
    <ligand>
        <name>acetyl-CoA</name>
        <dbReference type="ChEBI" id="CHEBI:57288"/>
        <label>2</label>
    </ligand>
</feature>
<feature type="domain" description="N-acetyltransferase" evidence="5">
    <location>
        <begin position="3"/>
        <end position="155"/>
    </location>
</feature>
<dbReference type="EC" id="2.3.1.189" evidence="4"/>
<dbReference type="InterPro" id="IPR000182">
    <property type="entry name" value="GNAT_dom"/>
</dbReference>
<accession>A0ABV7YH16</accession>
<feature type="binding site" evidence="4">
    <location>
        <position position="218"/>
    </location>
    <ligand>
        <name>1D-myo-inositol 2-(L-cysteinylamino)-2-deoxy-alpha-D-glucopyranoside</name>
        <dbReference type="ChEBI" id="CHEBI:58887"/>
    </ligand>
</feature>
<feature type="binding site" evidence="4">
    <location>
        <begin position="246"/>
        <end position="252"/>
    </location>
    <ligand>
        <name>acetyl-CoA</name>
        <dbReference type="ChEBI" id="CHEBI:57288"/>
        <label>2</label>
    </ligand>
</feature>
<evidence type="ECO:0000256" key="3">
    <source>
        <dbReference type="ARBA" id="ARBA00023315"/>
    </source>
</evidence>
<comment type="caution">
    <text evidence="4">Lacks conserved residue(s) required for the propagation of feature annotation.</text>
</comment>
<dbReference type="GO" id="GO:0035447">
    <property type="term" value="F:mycothiol synthase activity"/>
    <property type="evidence" value="ECO:0007669"/>
    <property type="project" value="UniProtKB-EC"/>
</dbReference>